<accession>A0A560FMF3</accession>
<evidence type="ECO:0000256" key="1">
    <source>
        <dbReference type="SAM" id="Phobius"/>
    </source>
</evidence>
<gene>
    <name evidence="2" type="ORF">FBZ89_103444</name>
</gene>
<comment type="caution">
    <text evidence="2">The sequence shown here is derived from an EMBL/GenBank/DDBJ whole genome shotgun (WGS) entry which is preliminary data.</text>
</comment>
<dbReference type="AlphaFoldDB" id="A0A560FMF3"/>
<evidence type="ECO:0008006" key="4">
    <source>
        <dbReference type="Google" id="ProtNLM"/>
    </source>
</evidence>
<sequence>MGGMAGSLVGALRLVFLDKTAAARFPADRAGALRSFWVFLALLPGVVALDTVERWMGHPLTPLGDGTALATIPLARALPATLLAYLIGTFGYFLMVERILHLQGKGALFPRFIAAFNWSGVIALIVALPLAVLAHSGVVSMPMGAAIMAVTYFWSLFYEAYVTRAVLGCGWLTATGFVLLDVVVSDLTTTLVHGPLMAVS</sequence>
<feature type="transmembrane region" description="Helical" evidence="1">
    <location>
        <begin position="82"/>
        <end position="100"/>
    </location>
</feature>
<feature type="transmembrane region" description="Helical" evidence="1">
    <location>
        <begin position="165"/>
        <end position="184"/>
    </location>
</feature>
<evidence type="ECO:0000313" key="3">
    <source>
        <dbReference type="Proteomes" id="UP000319859"/>
    </source>
</evidence>
<organism evidence="2 3">
    <name type="scientific">Nitrospirillum amazonense</name>
    <dbReference type="NCBI Taxonomy" id="28077"/>
    <lineage>
        <taxon>Bacteria</taxon>
        <taxon>Pseudomonadati</taxon>
        <taxon>Pseudomonadota</taxon>
        <taxon>Alphaproteobacteria</taxon>
        <taxon>Rhodospirillales</taxon>
        <taxon>Azospirillaceae</taxon>
        <taxon>Nitrospirillum</taxon>
    </lineage>
</organism>
<feature type="transmembrane region" description="Helical" evidence="1">
    <location>
        <begin position="112"/>
        <end position="132"/>
    </location>
</feature>
<dbReference type="EMBL" id="VITN01000003">
    <property type="protein sequence ID" value="TWB22813.1"/>
    <property type="molecule type" value="Genomic_DNA"/>
</dbReference>
<keyword evidence="1" id="KW-0472">Membrane</keyword>
<feature type="transmembrane region" description="Helical" evidence="1">
    <location>
        <begin position="138"/>
        <end position="158"/>
    </location>
</feature>
<evidence type="ECO:0000313" key="2">
    <source>
        <dbReference type="EMBL" id="TWB22813.1"/>
    </source>
</evidence>
<reference evidence="2 3" key="1">
    <citation type="submission" date="2019-06" db="EMBL/GenBank/DDBJ databases">
        <title>Genomic Encyclopedia of Type Strains, Phase IV (KMG-V): Genome sequencing to study the core and pangenomes of soil and plant-associated prokaryotes.</title>
        <authorList>
            <person name="Whitman W."/>
        </authorList>
    </citation>
    <scope>NUCLEOTIDE SEQUENCE [LARGE SCALE GENOMIC DNA]</scope>
    <source>
        <strain evidence="2 3">BR 11880</strain>
    </source>
</reference>
<feature type="transmembrane region" description="Helical" evidence="1">
    <location>
        <begin position="32"/>
        <end position="52"/>
    </location>
</feature>
<protein>
    <recommendedName>
        <fullName evidence="4">Yip1-like protein</fullName>
    </recommendedName>
</protein>
<keyword evidence="1" id="KW-0812">Transmembrane</keyword>
<keyword evidence="1" id="KW-1133">Transmembrane helix</keyword>
<dbReference type="Proteomes" id="UP000319859">
    <property type="component" value="Unassembled WGS sequence"/>
</dbReference>
<name>A0A560FMF3_9PROT</name>
<proteinExistence type="predicted"/>